<proteinExistence type="inferred from homology"/>
<comment type="subcellular location">
    <subcellularLocation>
        <location evidence="1">Cell envelope</location>
    </subcellularLocation>
</comment>
<dbReference type="Pfam" id="PF06766">
    <property type="entry name" value="Hydrophobin_2"/>
    <property type="match status" value="1"/>
</dbReference>
<gene>
    <name evidence="5" type="ORF">RRF57_011059</name>
</gene>
<dbReference type="AlphaFoldDB" id="A0AAN7Z9W3"/>
<evidence type="ECO:0000256" key="1">
    <source>
        <dbReference type="ARBA" id="ARBA00004196"/>
    </source>
</evidence>
<dbReference type="Gene3D" id="3.20.120.10">
    <property type="entry name" value="Hydrophobin"/>
    <property type="match status" value="1"/>
</dbReference>
<evidence type="ECO:0000313" key="5">
    <source>
        <dbReference type="EMBL" id="KAK5635347.1"/>
    </source>
</evidence>
<feature type="signal peptide" evidence="4">
    <location>
        <begin position="1"/>
        <end position="17"/>
    </location>
</feature>
<evidence type="ECO:0000256" key="2">
    <source>
        <dbReference type="ARBA" id="ARBA00009576"/>
    </source>
</evidence>
<sequence length="102" mass="11136">MKFLLTMTIAHLGVIWALPSQLDGQTYVPCPDGLYDTPNCCYRGLLGDWIDCIAYMRITSAIDFQNQCAVVGKVAACCVRPLIGTSVIFCTNPEGLDPFGDK</sequence>
<accession>A0AAN7Z9W3</accession>
<keyword evidence="4" id="KW-0732">Signal</keyword>
<dbReference type="GO" id="GO:0005576">
    <property type="term" value="C:extracellular region"/>
    <property type="evidence" value="ECO:0007669"/>
    <property type="project" value="InterPro"/>
</dbReference>
<protein>
    <recommendedName>
        <fullName evidence="7">Hydrophobin</fullName>
    </recommendedName>
</protein>
<dbReference type="InterPro" id="IPR036686">
    <property type="entry name" value="Class_II_Hydrophobin_sf"/>
</dbReference>
<dbReference type="CDD" id="cd23508">
    <property type="entry name" value="hydrophobin_II"/>
    <property type="match status" value="1"/>
</dbReference>
<feature type="chain" id="PRO_5043031403" description="Hydrophobin" evidence="4">
    <location>
        <begin position="18"/>
        <end position="102"/>
    </location>
</feature>
<comment type="caution">
    <text evidence="5">The sequence shown here is derived from an EMBL/GenBank/DDBJ whole genome shotgun (WGS) entry which is preliminary data.</text>
</comment>
<comment type="similarity">
    <text evidence="2">Belongs to the cerato-ulmin hydrophobin family.</text>
</comment>
<keyword evidence="3" id="KW-1015">Disulfide bond</keyword>
<evidence type="ECO:0000256" key="3">
    <source>
        <dbReference type="ARBA" id="ARBA00023157"/>
    </source>
</evidence>
<keyword evidence="6" id="KW-1185">Reference proteome</keyword>
<evidence type="ECO:0008006" key="7">
    <source>
        <dbReference type="Google" id="ProtNLM"/>
    </source>
</evidence>
<evidence type="ECO:0000256" key="4">
    <source>
        <dbReference type="SAM" id="SignalP"/>
    </source>
</evidence>
<dbReference type="SUPFAM" id="SSF101751">
    <property type="entry name" value="Hydrophobin II, HfbII"/>
    <property type="match status" value="1"/>
</dbReference>
<dbReference type="InterPro" id="IPR010636">
    <property type="entry name" value="Class_II_hydrophobin"/>
</dbReference>
<name>A0AAN7Z9W3_9PEZI</name>
<reference evidence="5 6" key="1">
    <citation type="submission" date="2023-10" db="EMBL/GenBank/DDBJ databases">
        <title>Draft genome sequence of Xylaria bambusicola isolate GMP-LS, the root and basal stem rot pathogen of sugarcane in Indonesia.</title>
        <authorList>
            <person name="Selvaraj P."/>
            <person name="Muralishankar V."/>
            <person name="Muruganantham S."/>
            <person name="Sp S."/>
            <person name="Haryani S."/>
            <person name="Lau K.J.X."/>
            <person name="Naqvi N.I."/>
        </authorList>
    </citation>
    <scope>NUCLEOTIDE SEQUENCE [LARGE SCALE GENOMIC DNA]</scope>
    <source>
        <strain evidence="5">GMP-LS</strain>
    </source>
</reference>
<evidence type="ECO:0000313" key="6">
    <source>
        <dbReference type="Proteomes" id="UP001305414"/>
    </source>
</evidence>
<organism evidence="5 6">
    <name type="scientific">Xylaria bambusicola</name>
    <dbReference type="NCBI Taxonomy" id="326684"/>
    <lineage>
        <taxon>Eukaryota</taxon>
        <taxon>Fungi</taxon>
        <taxon>Dikarya</taxon>
        <taxon>Ascomycota</taxon>
        <taxon>Pezizomycotina</taxon>
        <taxon>Sordariomycetes</taxon>
        <taxon>Xylariomycetidae</taxon>
        <taxon>Xylariales</taxon>
        <taxon>Xylariaceae</taxon>
        <taxon>Xylaria</taxon>
    </lineage>
</organism>
<dbReference type="Proteomes" id="UP001305414">
    <property type="component" value="Unassembled WGS sequence"/>
</dbReference>
<dbReference type="EMBL" id="JAWHQM010000051">
    <property type="protein sequence ID" value="KAK5635347.1"/>
    <property type="molecule type" value="Genomic_DNA"/>
</dbReference>